<reference evidence="1" key="1">
    <citation type="submission" date="2012-10" db="EMBL/GenBank/DDBJ databases">
        <authorList>
            <person name="Harkins D.M."/>
            <person name="Durkin A.S."/>
            <person name="Brinkac L.M."/>
            <person name="Selengut J.D."/>
            <person name="Sanka R."/>
            <person name="DePew J."/>
            <person name="Purushe J."/>
            <person name="Picardeau M."/>
            <person name="Werts C."/>
            <person name="Goarant C."/>
            <person name="Vinetz J.M."/>
            <person name="Sutton G.G."/>
            <person name="Nelson W.C."/>
            <person name="Fouts D.E."/>
        </authorList>
    </citation>
    <scope>NUCLEOTIDE SEQUENCE [LARGE SCALE GENOMIC DNA]</scope>
    <source>
        <strain evidence="1">200802841</strain>
    </source>
</reference>
<sequence length="49" mass="5612">MGFSRNFLNLFVKSKNNDLKIECELGNTKESSSNPIFAQNRCFTTIIKI</sequence>
<evidence type="ECO:0000313" key="2">
    <source>
        <dbReference type="Proteomes" id="UP000006339"/>
    </source>
</evidence>
<protein>
    <submittedName>
        <fullName evidence="1">Uncharacterized protein</fullName>
    </submittedName>
</protein>
<proteinExistence type="predicted"/>
<name>A0A828Y6M3_9LEPT</name>
<dbReference type="Proteomes" id="UP000006339">
    <property type="component" value="Unassembled WGS sequence"/>
</dbReference>
<organism evidence="1 2">
    <name type="scientific">Leptospira kirschneri str. 200802841</name>
    <dbReference type="NCBI Taxonomy" id="1193047"/>
    <lineage>
        <taxon>Bacteria</taxon>
        <taxon>Pseudomonadati</taxon>
        <taxon>Spirochaetota</taxon>
        <taxon>Spirochaetia</taxon>
        <taxon>Leptospirales</taxon>
        <taxon>Leptospiraceae</taxon>
        <taxon>Leptospira</taxon>
    </lineage>
</organism>
<gene>
    <name evidence="1" type="ORF">LEP1GSC131_2196</name>
</gene>
<accession>A0A828Y6M3</accession>
<evidence type="ECO:0000313" key="1">
    <source>
        <dbReference type="EMBL" id="EKO52990.1"/>
    </source>
</evidence>
<dbReference type="EMBL" id="AKWH02000014">
    <property type="protein sequence ID" value="EKO52990.1"/>
    <property type="molecule type" value="Genomic_DNA"/>
</dbReference>
<keyword evidence="2" id="KW-1185">Reference proteome</keyword>
<comment type="caution">
    <text evidence="1">The sequence shown here is derived from an EMBL/GenBank/DDBJ whole genome shotgun (WGS) entry which is preliminary data.</text>
</comment>
<dbReference type="AlphaFoldDB" id="A0A828Y6M3"/>